<dbReference type="Gene3D" id="1.20.1640.10">
    <property type="entry name" value="Multidrug efflux transporter AcrB transmembrane domain"/>
    <property type="match status" value="1"/>
</dbReference>
<comment type="similarity">
    <text evidence="9">Belongs to the SecD/SecF family. SecD subfamily.</text>
</comment>
<keyword evidence="8 9" id="KW-0472">Membrane</keyword>
<reference evidence="13 14" key="1">
    <citation type="submission" date="2023-03" db="EMBL/GenBank/DDBJ databases">
        <title>Novel Species.</title>
        <authorList>
            <person name="Ma S."/>
        </authorList>
    </citation>
    <scope>NUCLEOTIDE SEQUENCE [LARGE SCALE GENOMIC DNA]</scope>
    <source>
        <strain evidence="13 14">B11</strain>
    </source>
</reference>
<dbReference type="SUPFAM" id="SSF82866">
    <property type="entry name" value="Multidrug efflux transporter AcrB transmembrane domain"/>
    <property type="match status" value="1"/>
</dbReference>
<comment type="subcellular location">
    <subcellularLocation>
        <location evidence="1 9">Cell membrane</location>
        <topology evidence="1 9">Multi-pass membrane protein</topology>
    </subcellularLocation>
</comment>
<dbReference type="Gene3D" id="3.30.70.3220">
    <property type="match status" value="1"/>
</dbReference>
<keyword evidence="3 9" id="KW-1003">Cell membrane</keyword>
<dbReference type="Proteomes" id="UP001461341">
    <property type="component" value="Chromosome"/>
</dbReference>
<dbReference type="InterPro" id="IPR022813">
    <property type="entry name" value="SecD/SecF_arch_bac"/>
</dbReference>
<dbReference type="InterPro" id="IPR022646">
    <property type="entry name" value="SecD/SecF_CS"/>
</dbReference>
<dbReference type="InterPro" id="IPR054384">
    <property type="entry name" value="SecDF_P1_head"/>
</dbReference>
<evidence type="ECO:0000256" key="2">
    <source>
        <dbReference type="ARBA" id="ARBA00022448"/>
    </source>
</evidence>
<feature type="transmembrane region" description="Helical" evidence="9">
    <location>
        <begin position="360"/>
        <end position="379"/>
    </location>
</feature>
<feature type="transmembrane region" description="Helical" evidence="9">
    <location>
        <begin position="262"/>
        <end position="281"/>
    </location>
</feature>
<comment type="subunit">
    <text evidence="9">Forms a complex with SecF. Part of the essential Sec protein translocation apparatus which comprises SecA, SecYEG and auxiliary proteins SecDF. Other proteins may also be involved.</text>
</comment>
<dbReference type="Pfam" id="PF22599">
    <property type="entry name" value="SecDF_P1_head"/>
    <property type="match status" value="1"/>
</dbReference>
<evidence type="ECO:0000313" key="14">
    <source>
        <dbReference type="Proteomes" id="UP001461341"/>
    </source>
</evidence>
<evidence type="ECO:0000313" key="13">
    <source>
        <dbReference type="EMBL" id="WZL76740.1"/>
    </source>
</evidence>
<dbReference type="InterPro" id="IPR048634">
    <property type="entry name" value="SecD_SecF_C"/>
</dbReference>
<evidence type="ECO:0000256" key="7">
    <source>
        <dbReference type="ARBA" id="ARBA00023010"/>
    </source>
</evidence>
<feature type="transmembrane region" description="Helical" evidence="9">
    <location>
        <begin position="332"/>
        <end position="354"/>
    </location>
</feature>
<organism evidence="13 14">
    <name type="scientific">Thermatribacter velox</name>
    <dbReference type="NCBI Taxonomy" id="3039681"/>
    <lineage>
        <taxon>Bacteria</taxon>
        <taxon>Pseudomonadati</taxon>
        <taxon>Atribacterota</taxon>
        <taxon>Atribacteria</taxon>
        <taxon>Atribacterales</taxon>
        <taxon>Thermatribacteraceae</taxon>
        <taxon>Thermatribacter</taxon>
    </lineage>
</organism>
<keyword evidence="6 9" id="KW-1133">Transmembrane helix</keyword>
<evidence type="ECO:0000256" key="6">
    <source>
        <dbReference type="ARBA" id="ARBA00022989"/>
    </source>
</evidence>
<evidence type="ECO:0000256" key="3">
    <source>
        <dbReference type="ARBA" id="ARBA00022475"/>
    </source>
</evidence>
<sequence length="402" mass="43445">MKRKNLPWKLIVTLALVVIALLVVFPLDNKIRLGLDLKGGSHIVLQCVDTPEAPVDEDSVRRVLEIIRNRVDQLGVSEPVIVRQGQDRILVQLPGITDPARAVEIIGKTALLEFKDEEGNVILTGANLKNAQVQYDRIGRPVVAITFDSEGAKAFAKATTANVGRHIGIYLDGKLISNPVVQEPILRGEAQISGRFTLEEAQNLAILLRAGALPVKVEVIENRSVGPTLGRDSINYGVRAAIIGAILVLIFMPIYYGRLGVIADLALLCYGIFLLALFIALKATLTLPGIAGLILTLGMAVDANVLIFERIKEEFRLGKTWRASVEAGFRKAFRTILDSNLTTLIAAVLLFSLGSGPVKGFGVTLSLGILCSMFTGIWVTRTLVEALAGWVGSNVKTEKADV</sequence>
<evidence type="ECO:0000259" key="12">
    <source>
        <dbReference type="Pfam" id="PF22599"/>
    </source>
</evidence>
<evidence type="ECO:0000256" key="4">
    <source>
        <dbReference type="ARBA" id="ARBA00022692"/>
    </source>
</evidence>
<feature type="domain" description="Protein translocase subunit SecDF P1" evidence="11">
    <location>
        <begin position="61"/>
        <end position="118"/>
    </location>
</feature>
<comment type="caution">
    <text evidence="9">Lacks conserved residue(s) required for the propagation of feature annotation.</text>
</comment>
<dbReference type="PANTHER" id="PTHR30081:SF1">
    <property type="entry name" value="PROTEIN TRANSLOCASE SUBUNIT SECD"/>
    <property type="match status" value="1"/>
</dbReference>
<dbReference type="InterPro" id="IPR005791">
    <property type="entry name" value="SecD"/>
</dbReference>
<dbReference type="PANTHER" id="PTHR30081">
    <property type="entry name" value="PROTEIN-EXPORT MEMBRANE PROTEIN SEC"/>
    <property type="match status" value="1"/>
</dbReference>
<comment type="function">
    <text evidence="9">Part of the Sec protein translocase complex. Interacts with the SecYEG preprotein conducting channel. SecDF uses the proton motive force (PMF) to complete protein translocation after the ATP-dependent function of SecA.</text>
</comment>
<accession>A0ABZ2YCK9</accession>
<keyword evidence="5 9" id="KW-0653">Protein transport</keyword>
<dbReference type="InterPro" id="IPR048631">
    <property type="entry name" value="SecD_1st"/>
</dbReference>
<keyword evidence="14" id="KW-1185">Reference proteome</keyword>
<keyword evidence="4 9" id="KW-0812">Transmembrane</keyword>
<gene>
    <name evidence="9 13" type="primary">secD</name>
    <name evidence="13" type="ORF">QBE54_03130</name>
</gene>
<evidence type="ECO:0000256" key="5">
    <source>
        <dbReference type="ARBA" id="ARBA00022927"/>
    </source>
</evidence>
<evidence type="ECO:0000259" key="10">
    <source>
        <dbReference type="Pfam" id="PF02355"/>
    </source>
</evidence>
<dbReference type="NCBIfam" id="TIGR01129">
    <property type="entry name" value="secD"/>
    <property type="match status" value="1"/>
</dbReference>
<dbReference type="Pfam" id="PF02355">
    <property type="entry name" value="SecD_SecF_C"/>
    <property type="match status" value="1"/>
</dbReference>
<dbReference type="NCBIfam" id="TIGR00916">
    <property type="entry name" value="2A0604s01"/>
    <property type="match status" value="1"/>
</dbReference>
<dbReference type="Pfam" id="PF21760">
    <property type="entry name" value="SecD_1st"/>
    <property type="match status" value="1"/>
</dbReference>
<name>A0ABZ2YCK9_9BACT</name>
<keyword evidence="2 9" id="KW-0813">Transport</keyword>
<protein>
    <recommendedName>
        <fullName evidence="9">Protein translocase subunit SecD</fullName>
    </recommendedName>
</protein>
<feature type="domain" description="SecDF P1 head subdomain" evidence="12">
    <location>
        <begin position="120"/>
        <end position="215"/>
    </location>
</feature>
<proteinExistence type="inferred from homology"/>
<feature type="transmembrane region" description="Helical" evidence="9">
    <location>
        <begin position="287"/>
        <end position="311"/>
    </location>
</feature>
<feature type="transmembrane region" description="Helical" evidence="9">
    <location>
        <begin position="236"/>
        <end position="255"/>
    </location>
</feature>
<dbReference type="HAMAP" id="MF_01463_B">
    <property type="entry name" value="SecD_B"/>
    <property type="match status" value="1"/>
</dbReference>
<dbReference type="Pfam" id="PF07549">
    <property type="entry name" value="Sec_GG"/>
    <property type="match status" value="1"/>
</dbReference>
<evidence type="ECO:0000259" key="11">
    <source>
        <dbReference type="Pfam" id="PF21760"/>
    </source>
</evidence>
<evidence type="ECO:0000256" key="1">
    <source>
        <dbReference type="ARBA" id="ARBA00004651"/>
    </source>
</evidence>
<evidence type="ECO:0000256" key="8">
    <source>
        <dbReference type="ARBA" id="ARBA00023136"/>
    </source>
</evidence>
<keyword evidence="7 9" id="KW-0811">Translocation</keyword>
<feature type="domain" description="Protein export membrane protein SecD/SecF C-terminal" evidence="10">
    <location>
        <begin position="216"/>
        <end position="387"/>
    </location>
</feature>
<dbReference type="EMBL" id="CP121689">
    <property type="protein sequence ID" value="WZL76740.1"/>
    <property type="molecule type" value="Genomic_DNA"/>
</dbReference>
<dbReference type="RefSeq" id="WP_369018904.1">
    <property type="nucleotide sequence ID" value="NZ_CP121689.1"/>
</dbReference>
<dbReference type="InterPro" id="IPR055344">
    <property type="entry name" value="SecD_SecF_C_bact"/>
</dbReference>
<evidence type="ECO:0000256" key="9">
    <source>
        <dbReference type="HAMAP-Rule" id="MF_01463"/>
    </source>
</evidence>